<evidence type="ECO:0000256" key="9">
    <source>
        <dbReference type="ARBA" id="ARBA00023170"/>
    </source>
</evidence>
<evidence type="ECO:0000256" key="11">
    <source>
        <dbReference type="RuleBase" id="RU000688"/>
    </source>
</evidence>
<keyword evidence="5" id="KW-0677">Repeat</keyword>
<keyword evidence="4 11" id="KW-0812">Transmembrane</keyword>
<dbReference type="EnsemblMetazoa" id="G30138.1">
    <property type="protein sequence ID" value="G30138.1:cds"/>
    <property type="gene ID" value="G30138"/>
</dbReference>
<feature type="transmembrane region" description="Helical" evidence="12">
    <location>
        <begin position="596"/>
        <end position="618"/>
    </location>
</feature>
<dbReference type="PANTHER" id="PTHR24372:SF77">
    <property type="entry name" value="G-PROTEIN COUPLED RECEPTORS FAMILY 1 PROFILE DOMAIN-CONTAINING PROTEIN"/>
    <property type="match status" value="1"/>
</dbReference>
<evidence type="ECO:0000256" key="4">
    <source>
        <dbReference type="ARBA" id="ARBA00022692"/>
    </source>
</evidence>
<dbReference type="InterPro" id="IPR017452">
    <property type="entry name" value="GPCR_Rhodpsn_7TM"/>
</dbReference>
<dbReference type="Gene3D" id="1.20.1070.10">
    <property type="entry name" value="Rhodopsin 7-helix transmembrane proteins"/>
    <property type="match status" value="1"/>
</dbReference>
<proteinExistence type="inferred from homology"/>
<evidence type="ECO:0000256" key="2">
    <source>
        <dbReference type="ARBA" id="ARBA00022475"/>
    </source>
</evidence>
<dbReference type="Gene3D" id="3.80.10.10">
    <property type="entry name" value="Ribonuclease Inhibitor"/>
    <property type="match status" value="1"/>
</dbReference>
<keyword evidence="2" id="KW-1003">Cell membrane</keyword>
<feature type="transmembrane region" description="Helical" evidence="12">
    <location>
        <begin position="767"/>
        <end position="792"/>
    </location>
</feature>
<keyword evidence="8 12" id="KW-0472">Membrane</keyword>
<accession>A0A8W8M1F8</accession>
<dbReference type="Proteomes" id="UP000005408">
    <property type="component" value="Unassembled WGS sequence"/>
</dbReference>
<evidence type="ECO:0000256" key="12">
    <source>
        <dbReference type="SAM" id="Phobius"/>
    </source>
</evidence>
<keyword evidence="15" id="KW-1185">Reference proteome</keyword>
<dbReference type="GO" id="GO:0005886">
    <property type="term" value="C:plasma membrane"/>
    <property type="evidence" value="ECO:0007669"/>
    <property type="project" value="UniProtKB-SubCell"/>
</dbReference>
<dbReference type="PROSITE" id="PS00237">
    <property type="entry name" value="G_PROTEIN_RECEP_F1_1"/>
    <property type="match status" value="1"/>
</dbReference>
<dbReference type="PROSITE" id="PS50262">
    <property type="entry name" value="G_PROTEIN_RECEP_F1_2"/>
    <property type="match status" value="1"/>
</dbReference>
<dbReference type="InterPro" id="IPR000276">
    <property type="entry name" value="GPCR_Rhodpsn"/>
</dbReference>
<dbReference type="GO" id="GO:0009755">
    <property type="term" value="P:hormone-mediated signaling pathway"/>
    <property type="evidence" value="ECO:0007669"/>
    <property type="project" value="TreeGrafter"/>
</dbReference>
<feature type="transmembrane region" description="Helical" evidence="12">
    <location>
        <begin position="638"/>
        <end position="659"/>
    </location>
</feature>
<feature type="transmembrane region" description="Helical" evidence="12">
    <location>
        <begin position="551"/>
        <end position="576"/>
    </location>
</feature>
<dbReference type="AlphaFoldDB" id="A0A8W8M1F8"/>
<keyword evidence="6 12" id="KW-1133">Transmembrane helix</keyword>
<evidence type="ECO:0000256" key="1">
    <source>
        <dbReference type="ARBA" id="ARBA00004651"/>
    </source>
</evidence>
<dbReference type="Pfam" id="PF00001">
    <property type="entry name" value="7tm_1"/>
    <property type="match status" value="1"/>
</dbReference>
<keyword evidence="9 11" id="KW-0675">Receptor</keyword>
<evidence type="ECO:0000256" key="7">
    <source>
        <dbReference type="ARBA" id="ARBA00023040"/>
    </source>
</evidence>
<dbReference type="GO" id="GO:0007189">
    <property type="term" value="P:adenylate cyclase-activating G protein-coupled receptor signaling pathway"/>
    <property type="evidence" value="ECO:0007669"/>
    <property type="project" value="TreeGrafter"/>
</dbReference>
<dbReference type="SUPFAM" id="SSF52058">
    <property type="entry name" value="L domain-like"/>
    <property type="match status" value="1"/>
</dbReference>
<keyword evidence="10 11" id="KW-0807">Transducer</keyword>
<keyword evidence="7 11" id="KW-0297">G-protein coupled receptor</keyword>
<evidence type="ECO:0000256" key="5">
    <source>
        <dbReference type="ARBA" id="ARBA00022737"/>
    </source>
</evidence>
<dbReference type="GO" id="GO:0008528">
    <property type="term" value="F:G protein-coupled peptide receptor activity"/>
    <property type="evidence" value="ECO:0007669"/>
    <property type="project" value="TreeGrafter"/>
</dbReference>
<evidence type="ECO:0000256" key="8">
    <source>
        <dbReference type="ARBA" id="ARBA00023136"/>
    </source>
</evidence>
<feature type="transmembrane region" description="Helical" evidence="12">
    <location>
        <begin position="685"/>
        <end position="710"/>
    </location>
</feature>
<name>A0A8W8M1F8_MAGGI</name>
<feature type="transmembrane region" description="Helical" evidence="12">
    <location>
        <begin position="519"/>
        <end position="539"/>
    </location>
</feature>
<evidence type="ECO:0000313" key="15">
    <source>
        <dbReference type="Proteomes" id="UP000005408"/>
    </source>
</evidence>
<comment type="similarity">
    <text evidence="11">Belongs to the G-protein coupled receptor 1 family.</text>
</comment>
<dbReference type="Gene3D" id="2.60.120.200">
    <property type="match status" value="1"/>
</dbReference>
<evidence type="ECO:0000256" key="10">
    <source>
        <dbReference type="ARBA" id="ARBA00023224"/>
    </source>
</evidence>
<dbReference type="PANTHER" id="PTHR24372">
    <property type="entry name" value="GLYCOPROTEIN HORMONE RECEPTOR"/>
    <property type="match status" value="1"/>
</dbReference>
<dbReference type="SUPFAM" id="SSF81321">
    <property type="entry name" value="Family A G protein-coupled receptor-like"/>
    <property type="match status" value="1"/>
</dbReference>
<evidence type="ECO:0000313" key="14">
    <source>
        <dbReference type="EnsemblMetazoa" id="G30138.1:cds"/>
    </source>
</evidence>
<sequence>MTTTVDCDFSNDMCSWRSLKEHARDDDVKLLCGRGGNASDCLASTNYFIRTWSRLSNGDIAEGEITAELGNFSGILVGFVDKSLILPGLNFEHTSYIVSDSLPISTRPRSIRYNYYIYGSAVLTVSYLTDISVYNSKIIAVHSRSSIQNRNITSGCVDLPFKFDIKIVFRALFEGRKTKAVLLSDVFVEYGLCNDMTMYELTKSMKEATPLFPQDRLLSSKNTTFSHLIDQRDSIDLSLCPSCRNHDFSIFADPLTECYCKERNDSPFDFYVVGKMRNFLTHYSVTNDGLYLAENNFEDVSRINVESYAKTRVSTNFSNCNISEQTPIYIESKIVDLSRNRIRFFLVNYKIEVLYIQHNLLEAVVQNDATKETTYYPLSILDMSFNRIRKLLQEDFKYYVLLISLNLSGNQIQDIEENTFSDLSMLVSIDLSGNKISVIRREHFRSLGQLQFVYIQKNNIFQVSSDIFHGLVSMKYLQVESFSICCVKPQSLYNIKCVAPSTEISSCDHLIAVPILNVAIWYMALFALFGNIIVIIYIVSSLKKKVSITYFILTLNLSFADLLMGVYLFIIAMVNLRYTGTYGLMDYTWRHSWLCTLAGILATVSSETSAFIVFLITVDRFLAIKYSISKIRLTKRGAIGLCAFIWLTSWLLATLPMLIYENFYSKSGICISLPLSVLRKTGWRYSMIIFVGLNALLFIGILIGQIAIFVEALNVGKVVRTSKIRTREISLAKTLVAIIVTDMLCWIPIGVIGMVTFYGEEFPSDVYAWIIVLVLPVNSALNPILYTMTAVIRQKRQSHIHRLTQENLILRKQLDTLRSSISSASTRR</sequence>
<keyword evidence="3" id="KW-0433">Leucine-rich repeat</keyword>
<evidence type="ECO:0000256" key="6">
    <source>
        <dbReference type="ARBA" id="ARBA00022989"/>
    </source>
</evidence>
<dbReference type="PROSITE" id="PS51450">
    <property type="entry name" value="LRR"/>
    <property type="match status" value="1"/>
</dbReference>
<comment type="subcellular location">
    <subcellularLocation>
        <location evidence="1">Cell membrane</location>
        <topology evidence="1">Multi-pass membrane protein</topology>
    </subcellularLocation>
</comment>
<dbReference type="PRINTS" id="PR00237">
    <property type="entry name" value="GPCRRHODOPSN"/>
</dbReference>
<protein>
    <recommendedName>
        <fullName evidence="13">G-protein coupled receptors family 1 profile domain-containing protein</fullName>
    </recommendedName>
</protein>
<dbReference type="Pfam" id="PF13855">
    <property type="entry name" value="LRR_8"/>
    <property type="match status" value="1"/>
</dbReference>
<reference evidence="14" key="1">
    <citation type="submission" date="2022-08" db="UniProtKB">
        <authorList>
            <consortium name="EnsemblMetazoa"/>
        </authorList>
    </citation>
    <scope>IDENTIFICATION</scope>
    <source>
        <strain evidence="14">05x7-T-G4-1.051#20</strain>
    </source>
</reference>
<feature type="transmembrane region" description="Helical" evidence="12">
    <location>
        <begin position="731"/>
        <end position="755"/>
    </location>
</feature>
<dbReference type="SMART" id="SM00369">
    <property type="entry name" value="LRR_TYP"/>
    <property type="match status" value="3"/>
</dbReference>
<feature type="domain" description="G-protein coupled receptors family 1 profile" evidence="13">
    <location>
        <begin position="530"/>
        <end position="786"/>
    </location>
</feature>
<dbReference type="InterPro" id="IPR001611">
    <property type="entry name" value="Leu-rich_rpt"/>
</dbReference>
<dbReference type="InterPro" id="IPR003591">
    <property type="entry name" value="Leu-rich_rpt_typical-subtyp"/>
</dbReference>
<organism evidence="14 15">
    <name type="scientific">Magallana gigas</name>
    <name type="common">Pacific oyster</name>
    <name type="synonym">Crassostrea gigas</name>
    <dbReference type="NCBI Taxonomy" id="29159"/>
    <lineage>
        <taxon>Eukaryota</taxon>
        <taxon>Metazoa</taxon>
        <taxon>Spiralia</taxon>
        <taxon>Lophotrochozoa</taxon>
        <taxon>Mollusca</taxon>
        <taxon>Bivalvia</taxon>
        <taxon>Autobranchia</taxon>
        <taxon>Pteriomorphia</taxon>
        <taxon>Ostreida</taxon>
        <taxon>Ostreoidea</taxon>
        <taxon>Ostreidae</taxon>
        <taxon>Magallana</taxon>
    </lineage>
</organism>
<evidence type="ECO:0000256" key="3">
    <source>
        <dbReference type="ARBA" id="ARBA00022614"/>
    </source>
</evidence>
<dbReference type="InterPro" id="IPR032675">
    <property type="entry name" value="LRR_dom_sf"/>
</dbReference>
<evidence type="ECO:0000259" key="13">
    <source>
        <dbReference type="PROSITE" id="PS50262"/>
    </source>
</evidence>